<sequence length="129" mass="14459">MTVSQADVRQARTLGLTATLKFVLAERTLALIGLMFDGFATGKNVKGLNNVKIGNLNVDDDYTKILVRPKNPNHPFFYMPRALVVDFRAIVWDDHIKHLDPTEITVVPTLDDTSNPWYYGDPSTFPALP</sequence>
<dbReference type="AlphaFoldDB" id="A0A0F9BHE0"/>
<name>A0A0F9BHE0_9ZZZZ</name>
<organism evidence="1">
    <name type="scientific">marine sediment metagenome</name>
    <dbReference type="NCBI Taxonomy" id="412755"/>
    <lineage>
        <taxon>unclassified sequences</taxon>
        <taxon>metagenomes</taxon>
        <taxon>ecological metagenomes</taxon>
    </lineage>
</organism>
<proteinExistence type="predicted"/>
<gene>
    <name evidence="1" type="ORF">LCGC14_2527900</name>
</gene>
<comment type="caution">
    <text evidence="1">The sequence shown here is derived from an EMBL/GenBank/DDBJ whole genome shotgun (WGS) entry which is preliminary data.</text>
</comment>
<reference evidence="1" key="1">
    <citation type="journal article" date="2015" name="Nature">
        <title>Complex archaea that bridge the gap between prokaryotes and eukaryotes.</title>
        <authorList>
            <person name="Spang A."/>
            <person name="Saw J.H."/>
            <person name="Jorgensen S.L."/>
            <person name="Zaremba-Niedzwiedzka K."/>
            <person name="Martijn J."/>
            <person name="Lind A.E."/>
            <person name="van Eijk R."/>
            <person name="Schleper C."/>
            <person name="Guy L."/>
            <person name="Ettema T.J."/>
        </authorList>
    </citation>
    <scope>NUCLEOTIDE SEQUENCE</scope>
</reference>
<protein>
    <submittedName>
        <fullName evidence="1">Uncharacterized protein</fullName>
    </submittedName>
</protein>
<evidence type="ECO:0000313" key="1">
    <source>
        <dbReference type="EMBL" id="KKL13227.1"/>
    </source>
</evidence>
<accession>A0A0F9BHE0</accession>
<dbReference type="EMBL" id="LAZR01040945">
    <property type="protein sequence ID" value="KKL13227.1"/>
    <property type="molecule type" value="Genomic_DNA"/>
</dbReference>